<dbReference type="AlphaFoldDB" id="A0A176K168"/>
<dbReference type="InterPro" id="IPR000702">
    <property type="entry name" value="Ribosomal_uL6-like"/>
</dbReference>
<gene>
    <name evidence="4" type="primary">rplF</name>
    <name evidence="8" type="ORF">AT15_09205</name>
</gene>
<dbReference type="GO" id="GO:0002181">
    <property type="term" value="P:cytoplasmic translation"/>
    <property type="evidence" value="ECO:0007669"/>
    <property type="project" value="TreeGrafter"/>
</dbReference>
<organism evidence="8 9">
    <name type="scientific">Kosmotoga arenicorallina S304</name>
    <dbReference type="NCBI Taxonomy" id="1453497"/>
    <lineage>
        <taxon>Bacteria</taxon>
        <taxon>Thermotogati</taxon>
        <taxon>Thermotogota</taxon>
        <taxon>Thermotogae</taxon>
        <taxon>Kosmotogales</taxon>
        <taxon>Kosmotogaceae</taxon>
        <taxon>Kosmotoga</taxon>
    </lineage>
</organism>
<comment type="similarity">
    <text evidence="1 4 5">Belongs to the universal ribosomal protein uL6 family.</text>
</comment>
<reference evidence="8 9" key="1">
    <citation type="submission" date="2014-02" db="EMBL/GenBank/DDBJ databases">
        <title>Kosmotoga genome sequencing.</title>
        <authorList>
            <person name="Pollo S.M."/>
            <person name="Charchuk R."/>
            <person name="Nesbo C.L."/>
        </authorList>
    </citation>
    <scope>NUCLEOTIDE SEQUENCE [LARGE SCALE GENOMIC DNA]</scope>
    <source>
        <strain evidence="8 9">S304</strain>
    </source>
</reference>
<comment type="function">
    <text evidence="4 6">This protein binds to the 23S rRNA, and is important in its secondary structure. It is located near the subunit interface in the base of the L7/L12 stalk, and near the tRNA binding site of the peptidyltransferase center.</text>
</comment>
<evidence type="ECO:0000259" key="7">
    <source>
        <dbReference type="Pfam" id="PF00347"/>
    </source>
</evidence>
<evidence type="ECO:0000313" key="9">
    <source>
        <dbReference type="Proteomes" id="UP000077339"/>
    </source>
</evidence>
<protein>
    <recommendedName>
        <fullName evidence="4">Large ribosomal subunit protein uL6</fullName>
    </recommendedName>
</protein>
<keyword evidence="2 4" id="KW-0689">Ribosomal protein</keyword>
<evidence type="ECO:0000256" key="3">
    <source>
        <dbReference type="ARBA" id="ARBA00023274"/>
    </source>
</evidence>
<dbReference type="Pfam" id="PF00347">
    <property type="entry name" value="Ribosomal_L6"/>
    <property type="match status" value="2"/>
</dbReference>
<dbReference type="PIRSF" id="PIRSF002162">
    <property type="entry name" value="Ribosomal_L6"/>
    <property type="match status" value="1"/>
</dbReference>
<dbReference type="InterPro" id="IPR019906">
    <property type="entry name" value="Ribosomal_uL6_bac-type"/>
</dbReference>
<proteinExistence type="inferred from homology"/>
<feature type="domain" description="Large ribosomal subunit protein uL6 alpha-beta" evidence="7">
    <location>
        <begin position="11"/>
        <end position="89"/>
    </location>
</feature>
<dbReference type="STRING" id="1453497.AT15_09205"/>
<dbReference type="GO" id="GO:0022625">
    <property type="term" value="C:cytosolic large ribosomal subunit"/>
    <property type="evidence" value="ECO:0007669"/>
    <property type="project" value="UniProtKB-UniRule"/>
</dbReference>
<dbReference type="Gene3D" id="3.90.930.12">
    <property type="entry name" value="Ribosomal protein L6, alpha-beta domain"/>
    <property type="match status" value="2"/>
</dbReference>
<dbReference type="FunFam" id="3.90.930.12:FF:000001">
    <property type="entry name" value="50S ribosomal protein L6"/>
    <property type="match status" value="1"/>
</dbReference>
<dbReference type="PANTHER" id="PTHR11655:SF14">
    <property type="entry name" value="LARGE RIBOSOMAL SUBUNIT PROTEIN UL6M"/>
    <property type="match status" value="1"/>
</dbReference>
<name>A0A176K168_9BACT</name>
<dbReference type="SUPFAM" id="SSF56053">
    <property type="entry name" value="Ribosomal protein L6"/>
    <property type="match status" value="2"/>
</dbReference>
<evidence type="ECO:0000256" key="5">
    <source>
        <dbReference type="RuleBase" id="RU003869"/>
    </source>
</evidence>
<dbReference type="InterPro" id="IPR020040">
    <property type="entry name" value="Ribosomal_uL6_a/b-dom"/>
</dbReference>
<keyword evidence="3 4" id="KW-0687">Ribonucleoprotein</keyword>
<dbReference type="GO" id="GO:0003735">
    <property type="term" value="F:structural constituent of ribosome"/>
    <property type="evidence" value="ECO:0007669"/>
    <property type="project" value="UniProtKB-UniRule"/>
</dbReference>
<dbReference type="RefSeq" id="WP_068347048.1">
    <property type="nucleotide sequence ID" value="NZ_JFHK01000006.1"/>
</dbReference>
<evidence type="ECO:0000256" key="4">
    <source>
        <dbReference type="HAMAP-Rule" id="MF_01365"/>
    </source>
</evidence>
<dbReference type="InterPro" id="IPR036789">
    <property type="entry name" value="Ribosomal_uL6-like_a/b-dom_sf"/>
</dbReference>
<feature type="domain" description="Large ribosomal subunit protein uL6 alpha-beta" evidence="7">
    <location>
        <begin position="97"/>
        <end position="171"/>
    </location>
</feature>
<evidence type="ECO:0000313" key="8">
    <source>
        <dbReference type="EMBL" id="OAA30851.1"/>
    </source>
</evidence>
<evidence type="ECO:0000256" key="6">
    <source>
        <dbReference type="RuleBase" id="RU003870"/>
    </source>
</evidence>
<dbReference type="OrthoDB" id="9805007at2"/>
<dbReference type="PATRIC" id="fig|1453497.3.peg.1826"/>
<keyword evidence="4 6" id="KW-0699">rRNA-binding</keyword>
<evidence type="ECO:0000256" key="2">
    <source>
        <dbReference type="ARBA" id="ARBA00022980"/>
    </source>
</evidence>
<dbReference type="PANTHER" id="PTHR11655">
    <property type="entry name" value="60S/50S RIBOSOMAL PROTEIN L6/L9"/>
    <property type="match status" value="1"/>
</dbReference>
<comment type="caution">
    <text evidence="8">The sequence shown here is derived from an EMBL/GenBank/DDBJ whole genome shotgun (WGS) entry which is preliminary data.</text>
</comment>
<dbReference type="Proteomes" id="UP000077339">
    <property type="component" value="Unassembled WGS sequence"/>
</dbReference>
<dbReference type="PRINTS" id="PR00059">
    <property type="entry name" value="RIBOSOMALL6"/>
</dbReference>
<accession>A0A176K168</accession>
<sequence>MSRLIKKPIEIPKGVEIKISEDTVTVKGPKGELKESFLPYVKFEMREDGLWVLPNTDIVRRKSDHRKIAMFCGTYWSLVRNMVVGVTQGYQKELEIIGVGYRAQLQGKKLVMNLGFAHPVEVEPPEGITFEVPAPNAIVVKGINKYLVGQVAANIRRWREPIVYSGKGIRYKGEYVRTKVGKKV</sequence>
<keyword evidence="9" id="KW-1185">Reference proteome</keyword>
<dbReference type="NCBIfam" id="TIGR03654">
    <property type="entry name" value="L6_bact"/>
    <property type="match status" value="1"/>
</dbReference>
<dbReference type="HAMAP" id="MF_01365_B">
    <property type="entry name" value="Ribosomal_uL6_B"/>
    <property type="match status" value="1"/>
</dbReference>
<comment type="subunit">
    <text evidence="4">Part of the 50S ribosomal subunit.</text>
</comment>
<dbReference type="GO" id="GO:0019843">
    <property type="term" value="F:rRNA binding"/>
    <property type="evidence" value="ECO:0007669"/>
    <property type="project" value="UniProtKB-UniRule"/>
</dbReference>
<keyword evidence="4 6" id="KW-0694">RNA-binding</keyword>
<evidence type="ECO:0000256" key="1">
    <source>
        <dbReference type="ARBA" id="ARBA00009356"/>
    </source>
</evidence>
<dbReference type="EMBL" id="JFHK01000006">
    <property type="protein sequence ID" value="OAA30851.1"/>
    <property type="molecule type" value="Genomic_DNA"/>
</dbReference>